<organism evidence="4 5">
    <name type="scientific">Vagococcus carniphilus</name>
    <dbReference type="NCBI Taxonomy" id="218144"/>
    <lineage>
        <taxon>Bacteria</taxon>
        <taxon>Bacillati</taxon>
        <taxon>Bacillota</taxon>
        <taxon>Bacilli</taxon>
        <taxon>Lactobacillales</taxon>
        <taxon>Enterococcaceae</taxon>
        <taxon>Vagococcus</taxon>
    </lineage>
</organism>
<dbReference type="InterPro" id="IPR004843">
    <property type="entry name" value="Calcineurin-like_PHP"/>
</dbReference>
<name>A0A430B7S9_9ENTE</name>
<sequence>MKVIKSVSIMTLLLGSAFVLEGYRENRQLDKDYFTIKSSKINNANDFIRVGHISDTQFPRLRVPMKKLLTSISNEKPDILFFTGDTIDRTEKLDESDLRFFLSKLTKIAPTYIVTGNHEETNPEYDKWLEIVKQSDAILLKNDFLETTVNQQKINIVGLSNKHVSISKEKMTKMNQSLETLILAHHPEKMETYMENFPNTKISVFSGHAHGGQVILPVVGGLYAPDQGFLPEHTDGHYEMDGNHLFVSRGLANSSFPARINNYPHLIFVDIKK</sequence>
<dbReference type="Gene3D" id="3.60.21.10">
    <property type="match status" value="1"/>
</dbReference>
<evidence type="ECO:0000256" key="1">
    <source>
        <dbReference type="ARBA" id="ARBA00022723"/>
    </source>
</evidence>
<evidence type="ECO:0000313" key="4">
    <source>
        <dbReference type="EMBL" id="RSU16382.1"/>
    </source>
</evidence>
<dbReference type="PANTHER" id="PTHR31302:SF31">
    <property type="entry name" value="PHOSPHODIESTERASE YAEI"/>
    <property type="match status" value="1"/>
</dbReference>
<dbReference type="EMBL" id="NGKB01000002">
    <property type="protein sequence ID" value="RSU16382.1"/>
    <property type="molecule type" value="Genomic_DNA"/>
</dbReference>
<keyword evidence="1" id="KW-0479">Metal-binding</keyword>
<dbReference type="InterPro" id="IPR029052">
    <property type="entry name" value="Metallo-depent_PP-like"/>
</dbReference>
<evidence type="ECO:0000259" key="3">
    <source>
        <dbReference type="Pfam" id="PF00149"/>
    </source>
</evidence>
<gene>
    <name evidence="4" type="ORF">CBF28_02310</name>
</gene>
<dbReference type="GO" id="GO:0046872">
    <property type="term" value="F:metal ion binding"/>
    <property type="evidence" value="ECO:0007669"/>
    <property type="project" value="UniProtKB-KW"/>
</dbReference>
<dbReference type="InterPro" id="IPR051158">
    <property type="entry name" value="Metallophosphoesterase_sf"/>
</dbReference>
<keyword evidence="2" id="KW-0378">Hydrolase</keyword>
<dbReference type="OrthoDB" id="9780884at2"/>
<dbReference type="Proteomes" id="UP000288028">
    <property type="component" value="Unassembled WGS sequence"/>
</dbReference>
<dbReference type="Pfam" id="PF00149">
    <property type="entry name" value="Metallophos"/>
    <property type="match status" value="1"/>
</dbReference>
<comment type="caution">
    <text evidence="4">The sequence shown here is derived from an EMBL/GenBank/DDBJ whole genome shotgun (WGS) entry which is preliminary data.</text>
</comment>
<dbReference type="AlphaFoldDB" id="A0A430B7S9"/>
<dbReference type="GO" id="GO:0016020">
    <property type="term" value="C:membrane"/>
    <property type="evidence" value="ECO:0007669"/>
    <property type="project" value="GOC"/>
</dbReference>
<protein>
    <recommendedName>
        <fullName evidence="3">Calcineurin-like phosphoesterase domain-containing protein</fullName>
    </recommendedName>
</protein>
<evidence type="ECO:0000313" key="5">
    <source>
        <dbReference type="Proteomes" id="UP000288028"/>
    </source>
</evidence>
<dbReference type="GO" id="GO:0009245">
    <property type="term" value="P:lipid A biosynthetic process"/>
    <property type="evidence" value="ECO:0007669"/>
    <property type="project" value="TreeGrafter"/>
</dbReference>
<proteinExistence type="predicted"/>
<evidence type="ECO:0000256" key="2">
    <source>
        <dbReference type="ARBA" id="ARBA00022801"/>
    </source>
</evidence>
<keyword evidence="5" id="KW-1185">Reference proteome</keyword>
<accession>A0A430B7S9</accession>
<dbReference type="GeneID" id="95580525"/>
<feature type="domain" description="Calcineurin-like phosphoesterase" evidence="3">
    <location>
        <begin position="48"/>
        <end position="210"/>
    </location>
</feature>
<dbReference type="RefSeq" id="WP_126791518.1">
    <property type="nucleotide sequence ID" value="NZ_CP060720.1"/>
</dbReference>
<dbReference type="GO" id="GO:0008758">
    <property type="term" value="F:UDP-2,3-diacylglucosamine hydrolase activity"/>
    <property type="evidence" value="ECO:0007669"/>
    <property type="project" value="TreeGrafter"/>
</dbReference>
<reference evidence="4 5" key="1">
    <citation type="submission" date="2017-05" db="EMBL/GenBank/DDBJ databases">
        <title>Vagococcus spp. assemblies.</title>
        <authorList>
            <person name="Gulvik C.A."/>
        </authorList>
    </citation>
    <scope>NUCLEOTIDE SEQUENCE [LARGE SCALE GENOMIC DNA]</scope>
    <source>
        <strain evidence="4 5">SS1714</strain>
    </source>
</reference>
<dbReference type="PANTHER" id="PTHR31302">
    <property type="entry name" value="TRANSMEMBRANE PROTEIN WITH METALLOPHOSPHOESTERASE DOMAIN-RELATED"/>
    <property type="match status" value="1"/>
</dbReference>
<dbReference type="SUPFAM" id="SSF56300">
    <property type="entry name" value="Metallo-dependent phosphatases"/>
    <property type="match status" value="1"/>
</dbReference>